<dbReference type="PANTHER" id="PTHR35804">
    <property type="entry name" value="LYSINE EXPORTER LYSO"/>
    <property type="match status" value="1"/>
</dbReference>
<feature type="transmembrane region" description="Helical" evidence="1">
    <location>
        <begin position="153"/>
        <end position="175"/>
    </location>
</feature>
<feature type="transmembrane region" description="Helical" evidence="1">
    <location>
        <begin position="46"/>
        <end position="65"/>
    </location>
</feature>
<dbReference type="GO" id="GO:0015661">
    <property type="term" value="F:L-lysine efflux transmembrane transporter activity"/>
    <property type="evidence" value="ECO:0007669"/>
    <property type="project" value="InterPro"/>
</dbReference>
<gene>
    <name evidence="2" type="ORF">SAMN02745133_01786</name>
</gene>
<keyword evidence="1" id="KW-0472">Membrane</keyword>
<dbReference type="GO" id="GO:0005886">
    <property type="term" value="C:plasma membrane"/>
    <property type="evidence" value="ECO:0007669"/>
    <property type="project" value="TreeGrafter"/>
</dbReference>
<feature type="transmembrane region" description="Helical" evidence="1">
    <location>
        <begin position="122"/>
        <end position="146"/>
    </location>
</feature>
<dbReference type="PANTHER" id="PTHR35804:SF1">
    <property type="entry name" value="LYSINE EXPORTER LYSO"/>
    <property type="match status" value="1"/>
</dbReference>
<organism evidence="2 3">
    <name type="scientific">Desulforamulus putei DSM 12395</name>
    <dbReference type="NCBI Taxonomy" id="1121429"/>
    <lineage>
        <taxon>Bacteria</taxon>
        <taxon>Bacillati</taxon>
        <taxon>Bacillota</taxon>
        <taxon>Clostridia</taxon>
        <taxon>Eubacteriales</taxon>
        <taxon>Peptococcaceae</taxon>
        <taxon>Desulforamulus</taxon>
    </lineage>
</organism>
<name>A0A1M4YSE9_9FIRM</name>
<proteinExistence type="predicted"/>
<dbReference type="InterPro" id="IPR005642">
    <property type="entry name" value="LysO"/>
</dbReference>
<evidence type="ECO:0000256" key="1">
    <source>
        <dbReference type="SAM" id="Phobius"/>
    </source>
</evidence>
<dbReference type="Proteomes" id="UP000184148">
    <property type="component" value="Unassembled WGS sequence"/>
</dbReference>
<dbReference type="EMBL" id="FQUY01000011">
    <property type="protein sequence ID" value="SHF08402.1"/>
    <property type="molecule type" value="Genomic_DNA"/>
</dbReference>
<accession>A0A1M4YSE9</accession>
<dbReference type="Pfam" id="PF03956">
    <property type="entry name" value="Lys_export"/>
    <property type="match status" value="1"/>
</dbReference>
<evidence type="ECO:0000313" key="2">
    <source>
        <dbReference type="EMBL" id="SHF08402.1"/>
    </source>
</evidence>
<keyword evidence="3" id="KW-1185">Reference proteome</keyword>
<protein>
    <recommendedName>
        <fullName evidence="4">Lysine exporter LysO family protein</fullName>
    </recommendedName>
</protein>
<keyword evidence="1" id="KW-1133">Transmembrane helix</keyword>
<feature type="transmembrane region" description="Helical" evidence="1">
    <location>
        <begin position="195"/>
        <end position="218"/>
    </location>
</feature>
<evidence type="ECO:0000313" key="3">
    <source>
        <dbReference type="Proteomes" id="UP000184148"/>
    </source>
</evidence>
<keyword evidence="1" id="KW-0812">Transmembrane</keyword>
<sequence>MAKGQRLDPKELTTKSNRLVINMTLMILGSVALGLALGYWILPQQIVSHLDTVTTTALYLLLFGIGIDLGRQKEVWVRLWYMGWQVLLLPALIATGSLAGAAVSGLLLGLPFNESTAIGAGFGWYSLSGILIAEIYNVETGALAFITNVARELLTFILVPLVARYIGRFSAVAPGGATTMDTTLPVVTKATGTDMAVIAFISGSVLSTLVPILVPFLIKLKT</sequence>
<dbReference type="AlphaFoldDB" id="A0A1M4YSE9"/>
<reference evidence="3" key="1">
    <citation type="submission" date="2016-11" db="EMBL/GenBank/DDBJ databases">
        <authorList>
            <person name="Varghese N."/>
            <person name="Submissions S."/>
        </authorList>
    </citation>
    <scope>NUCLEOTIDE SEQUENCE [LARGE SCALE GENOMIC DNA]</scope>
    <source>
        <strain evidence="3">DSM 12395</strain>
    </source>
</reference>
<evidence type="ECO:0008006" key="4">
    <source>
        <dbReference type="Google" id="ProtNLM"/>
    </source>
</evidence>
<feature type="transmembrane region" description="Helical" evidence="1">
    <location>
        <begin position="86"/>
        <end position="110"/>
    </location>
</feature>
<feature type="transmembrane region" description="Helical" evidence="1">
    <location>
        <begin position="20"/>
        <end position="40"/>
    </location>
</feature>